<keyword evidence="1" id="KW-0862">Zinc</keyword>
<dbReference type="SUPFAM" id="SSF57667">
    <property type="entry name" value="beta-beta-alpha zinc fingers"/>
    <property type="match status" value="1"/>
</dbReference>
<dbReference type="PROSITE" id="PS50157">
    <property type="entry name" value="ZINC_FINGER_C2H2_2"/>
    <property type="match status" value="1"/>
</dbReference>
<dbReference type="SMART" id="SM00355">
    <property type="entry name" value="ZnF_C2H2"/>
    <property type="match status" value="2"/>
</dbReference>
<dbReference type="AlphaFoldDB" id="A0A8D9ESS7"/>
<dbReference type="InterPro" id="IPR013087">
    <property type="entry name" value="Znf_C2H2_type"/>
</dbReference>
<evidence type="ECO:0000259" key="2">
    <source>
        <dbReference type="PROSITE" id="PS50157"/>
    </source>
</evidence>
<protein>
    <submittedName>
        <fullName evidence="3">Zinc finger Y-chromosomal protein</fullName>
    </submittedName>
</protein>
<dbReference type="InterPro" id="IPR036236">
    <property type="entry name" value="Znf_C2H2_sf"/>
</dbReference>
<dbReference type="Gene3D" id="3.30.160.60">
    <property type="entry name" value="Classic Zinc Finger"/>
    <property type="match status" value="1"/>
</dbReference>
<evidence type="ECO:0000313" key="3">
    <source>
        <dbReference type="EMBL" id="CAG6762720.1"/>
    </source>
</evidence>
<name>A0A8D9ESS7_9HEMI</name>
<organism evidence="3">
    <name type="scientific">Cacopsylla melanoneura</name>
    <dbReference type="NCBI Taxonomy" id="428564"/>
    <lineage>
        <taxon>Eukaryota</taxon>
        <taxon>Metazoa</taxon>
        <taxon>Ecdysozoa</taxon>
        <taxon>Arthropoda</taxon>
        <taxon>Hexapoda</taxon>
        <taxon>Insecta</taxon>
        <taxon>Pterygota</taxon>
        <taxon>Neoptera</taxon>
        <taxon>Paraneoptera</taxon>
        <taxon>Hemiptera</taxon>
        <taxon>Sternorrhyncha</taxon>
        <taxon>Psylloidea</taxon>
        <taxon>Psyllidae</taxon>
        <taxon>Psyllinae</taxon>
        <taxon>Cacopsylla</taxon>
    </lineage>
</organism>
<dbReference type="EMBL" id="HBUF01561733">
    <property type="protein sequence ID" value="CAG6762720.1"/>
    <property type="molecule type" value="Transcribed_RNA"/>
</dbReference>
<sequence>MKLNRLLICCDYVPNTSSILFAVSISENLVCHYCSCQLVSHTEFLLSHGKSCSRISRPDKSFLYVCVFCEYHSNNSGHMRGHIRKHIGDKPYNCRYCLYKSSRLDNLTTHVKLKHSVEYDLI</sequence>
<feature type="domain" description="C2H2-type" evidence="2">
    <location>
        <begin position="64"/>
        <end position="91"/>
    </location>
</feature>
<proteinExistence type="predicted"/>
<keyword evidence="1" id="KW-0863">Zinc-finger</keyword>
<accession>A0A8D9ESS7</accession>
<reference evidence="3" key="1">
    <citation type="submission" date="2021-05" db="EMBL/GenBank/DDBJ databases">
        <authorList>
            <person name="Alioto T."/>
            <person name="Alioto T."/>
            <person name="Gomez Garrido J."/>
        </authorList>
    </citation>
    <scope>NUCLEOTIDE SEQUENCE</scope>
</reference>
<evidence type="ECO:0000256" key="1">
    <source>
        <dbReference type="PROSITE-ProRule" id="PRU00042"/>
    </source>
</evidence>
<dbReference type="GO" id="GO:0008270">
    <property type="term" value="F:zinc ion binding"/>
    <property type="evidence" value="ECO:0007669"/>
    <property type="project" value="UniProtKB-KW"/>
</dbReference>
<keyword evidence="1" id="KW-0479">Metal-binding</keyword>